<sequence>MGLLLRAGRWSVPNNTRRGFGARDIADVGDGEEEEARRFPVPQLPEVGSKGTVEKNGDAEATAKDFDAMMGDIDVGLGQ</sequence>
<evidence type="ECO:0000256" key="1">
    <source>
        <dbReference type="SAM" id="MobiDB-lite"/>
    </source>
</evidence>
<comment type="caution">
    <text evidence="2">The sequence shown here is derived from an EMBL/GenBank/DDBJ whole genome shotgun (WGS) entry which is preliminary data.</text>
</comment>
<name>A0ABY2J2A6_9MICO</name>
<gene>
    <name evidence="2" type="ORF">E3T25_15380</name>
</gene>
<dbReference type="RefSeq" id="WP_134375233.1">
    <property type="nucleotide sequence ID" value="NZ_SOGO01000042.1"/>
</dbReference>
<dbReference type="EMBL" id="SOGO01000042">
    <property type="protein sequence ID" value="TFC99069.1"/>
    <property type="molecule type" value="Genomic_DNA"/>
</dbReference>
<feature type="region of interest" description="Disordered" evidence="1">
    <location>
        <begin position="29"/>
        <end position="58"/>
    </location>
</feature>
<organism evidence="2 3">
    <name type="scientific">Cryobacterium sandaracinum</name>
    <dbReference type="NCBI Taxonomy" id="1259247"/>
    <lineage>
        <taxon>Bacteria</taxon>
        <taxon>Bacillati</taxon>
        <taxon>Actinomycetota</taxon>
        <taxon>Actinomycetes</taxon>
        <taxon>Micrococcales</taxon>
        <taxon>Microbacteriaceae</taxon>
        <taxon>Cryobacterium</taxon>
    </lineage>
</organism>
<evidence type="ECO:0000313" key="3">
    <source>
        <dbReference type="Proteomes" id="UP000297851"/>
    </source>
</evidence>
<evidence type="ECO:0000313" key="2">
    <source>
        <dbReference type="EMBL" id="TFC99069.1"/>
    </source>
</evidence>
<accession>A0ABY2J2A6</accession>
<dbReference type="Proteomes" id="UP000297851">
    <property type="component" value="Unassembled WGS sequence"/>
</dbReference>
<proteinExistence type="predicted"/>
<protein>
    <submittedName>
        <fullName evidence="2">Uncharacterized protein</fullName>
    </submittedName>
</protein>
<reference evidence="2 3" key="1">
    <citation type="submission" date="2019-03" db="EMBL/GenBank/DDBJ databases">
        <title>Genomics of glacier-inhabiting Cryobacterium strains.</title>
        <authorList>
            <person name="Liu Q."/>
            <person name="Xin Y.-H."/>
        </authorList>
    </citation>
    <scope>NUCLEOTIDE SEQUENCE [LARGE SCALE GENOMIC DNA]</scope>
    <source>
        <strain evidence="2 3">TMT2-16</strain>
    </source>
</reference>
<keyword evidence="3" id="KW-1185">Reference proteome</keyword>